<dbReference type="Pfam" id="PF14246">
    <property type="entry name" value="TetR_C_7"/>
    <property type="match status" value="1"/>
</dbReference>
<keyword evidence="1 2" id="KW-0238">DNA-binding</keyword>
<dbReference type="InterPro" id="IPR039536">
    <property type="entry name" value="TetR_C_Proteobacteria"/>
</dbReference>
<dbReference type="Pfam" id="PF00440">
    <property type="entry name" value="TetR_N"/>
    <property type="match status" value="1"/>
</dbReference>
<dbReference type="PRINTS" id="PR00455">
    <property type="entry name" value="HTHTETR"/>
</dbReference>
<dbReference type="GO" id="GO:0000976">
    <property type="term" value="F:transcription cis-regulatory region binding"/>
    <property type="evidence" value="ECO:0007669"/>
    <property type="project" value="TreeGrafter"/>
</dbReference>
<gene>
    <name evidence="4" type="ORF">ABFY20_03090</name>
</gene>
<dbReference type="GO" id="GO:0003700">
    <property type="term" value="F:DNA-binding transcription factor activity"/>
    <property type="evidence" value="ECO:0007669"/>
    <property type="project" value="TreeGrafter"/>
</dbReference>
<dbReference type="InterPro" id="IPR036271">
    <property type="entry name" value="Tet_transcr_reg_TetR-rel_C_sf"/>
</dbReference>
<sequence length="216" mass="23465">MDDRTATHPTPRLDPRQVRSRALILDAATEHFLRHGYLAGNIDVLAAEAGVAKRTVYNLFESKDELFRAAVGRAIATAESFVAEHVEVLETPGATFAADFDDFAVAHARAVLTPRVLATRRMLIGESARFPELAVEYVERVPGRVIAAIASMLGRLADEGHLQVPDPQLAAEHFAYLVLGATLDRALFDPAVLDPARIDAKALAGARAFRSVYAPR</sequence>
<dbReference type="PANTHER" id="PTHR30055">
    <property type="entry name" value="HTH-TYPE TRANSCRIPTIONAL REGULATOR RUTR"/>
    <property type="match status" value="1"/>
</dbReference>
<dbReference type="SUPFAM" id="SSF48498">
    <property type="entry name" value="Tetracyclin repressor-like, C-terminal domain"/>
    <property type="match status" value="1"/>
</dbReference>
<feature type="DNA-binding region" description="H-T-H motif" evidence="2">
    <location>
        <begin position="41"/>
        <end position="60"/>
    </location>
</feature>
<dbReference type="AlphaFoldDB" id="A0AB39BHU5"/>
<reference evidence="4" key="1">
    <citation type="submission" date="2024-05" db="EMBL/GenBank/DDBJ databases">
        <title>Herbiconiux sp. A18JL235.</title>
        <authorList>
            <person name="Zhang G."/>
        </authorList>
    </citation>
    <scope>NUCLEOTIDE SEQUENCE</scope>
    <source>
        <strain evidence="4">A18JL235</strain>
    </source>
</reference>
<dbReference type="SUPFAM" id="SSF46689">
    <property type="entry name" value="Homeodomain-like"/>
    <property type="match status" value="1"/>
</dbReference>
<dbReference type="PROSITE" id="PS50977">
    <property type="entry name" value="HTH_TETR_2"/>
    <property type="match status" value="1"/>
</dbReference>
<evidence type="ECO:0000256" key="2">
    <source>
        <dbReference type="PROSITE-ProRule" id="PRU00335"/>
    </source>
</evidence>
<dbReference type="PANTHER" id="PTHR30055:SF146">
    <property type="entry name" value="HTH-TYPE TRANSCRIPTIONAL DUAL REGULATOR CECR"/>
    <property type="match status" value="1"/>
</dbReference>
<dbReference type="EMBL" id="CP162511">
    <property type="protein sequence ID" value="XDI06100.1"/>
    <property type="molecule type" value="Genomic_DNA"/>
</dbReference>
<accession>A0AB39BHU5</accession>
<dbReference type="InterPro" id="IPR050109">
    <property type="entry name" value="HTH-type_TetR-like_transc_reg"/>
</dbReference>
<dbReference type="RefSeq" id="WP_368498489.1">
    <property type="nucleotide sequence ID" value="NZ_CP162511.1"/>
</dbReference>
<feature type="domain" description="HTH tetR-type" evidence="3">
    <location>
        <begin position="18"/>
        <end position="78"/>
    </location>
</feature>
<proteinExistence type="predicted"/>
<evidence type="ECO:0000256" key="1">
    <source>
        <dbReference type="ARBA" id="ARBA00023125"/>
    </source>
</evidence>
<evidence type="ECO:0000313" key="4">
    <source>
        <dbReference type="EMBL" id="XDI06100.1"/>
    </source>
</evidence>
<dbReference type="InterPro" id="IPR001647">
    <property type="entry name" value="HTH_TetR"/>
</dbReference>
<protein>
    <submittedName>
        <fullName evidence="4">TetR/AcrR family transcriptional regulator</fullName>
    </submittedName>
</protein>
<organism evidence="4">
    <name type="scientific">Herbiconiux sp. A18JL235</name>
    <dbReference type="NCBI Taxonomy" id="3152363"/>
    <lineage>
        <taxon>Bacteria</taxon>
        <taxon>Bacillati</taxon>
        <taxon>Actinomycetota</taxon>
        <taxon>Actinomycetes</taxon>
        <taxon>Micrococcales</taxon>
        <taxon>Microbacteriaceae</taxon>
        <taxon>Herbiconiux</taxon>
    </lineage>
</organism>
<dbReference type="Gene3D" id="1.10.357.10">
    <property type="entry name" value="Tetracycline Repressor, domain 2"/>
    <property type="match status" value="1"/>
</dbReference>
<evidence type="ECO:0000259" key="3">
    <source>
        <dbReference type="PROSITE" id="PS50977"/>
    </source>
</evidence>
<dbReference type="InterPro" id="IPR009057">
    <property type="entry name" value="Homeodomain-like_sf"/>
</dbReference>
<name>A0AB39BHU5_9MICO</name>